<keyword evidence="14" id="KW-0539">Nucleus</keyword>
<keyword evidence="19" id="KW-1185">Reference proteome</keyword>
<dbReference type="SUPFAM" id="SSF140984">
    <property type="entry name" value="PTPA-like"/>
    <property type="match status" value="1"/>
</dbReference>
<comment type="function">
    <text evidence="16">PPIases accelerate the folding of proteins. It catalyzes the cis-trans isomerization of proline imidic peptide bonds in oligopeptides. Acts as a regulatory subunit for serine/threonine-protein phosphatase 2A (PP2A). Modulates PP2A activity or substrate specificity, probably by inducing a conformational change in the catalytic subunit, a proposed direct target of the PPIase. Can reactivate inactive phosphatase PP2A-phosphatase methylesterase complexes (PP2A(i)) in presence of ATP and Mg(2+). Reversibly stimulates the variable phosphotyrosyl phosphatase activity of PP2A core heterodimer PP2A(D) in presence of ATP and Mg(2+) (in vitro). The phosphotyrosyl phosphatase activity is dependent of an ATPase activity of the PP2A(D):PPP2R4 complex. Is involved in apoptosis; the function appears to be independent from PP2A.</text>
</comment>
<keyword evidence="6 17" id="KW-0963">Cytoplasm</keyword>
<evidence type="ECO:0000256" key="5">
    <source>
        <dbReference type="ARBA" id="ARBA00013194"/>
    </source>
</evidence>
<dbReference type="GO" id="GO:0005737">
    <property type="term" value="C:cytoplasm"/>
    <property type="evidence" value="ECO:0007669"/>
    <property type="project" value="UniProtKB-SubCell"/>
</dbReference>
<keyword evidence="8" id="KW-0547">Nucleotide-binding</keyword>
<dbReference type="Proteomes" id="UP000578259">
    <property type="component" value="Unassembled WGS sequence"/>
</dbReference>
<dbReference type="GO" id="GO:0000159">
    <property type="term" value="C:protein phosphatase type 2A complex"/>
    <property type="evidence" value="ECO:0007669"/>
    <property type="project" value="TreeGrafter"/>
</dbReference>
<dbReference type="Gene3D" id="1.20.120.1150">
    <property type="match status" value="1"/>
</dbReference>
<evidence type="ECO:0000256" key="16">
    <source>
        <dbReference type="ARBA" id="ARBA00054769"/>
    </source>
</evidence>
<evidence type="ECO:0000256" key="2">
    <source>
        <dbReference type="ARBA" id="ARBA00004123"/>
    </source>
</evidence>
<evidence type="ECO:0000256" key="4">
    <source>
        <dbReference type="ARBA" id="ARBA00011019"/>
    </source>
</evidence>
<organism evidence="18 19">
    <name type="scientific">Pheucticus melanocephalus</name>
    <name type="common">Black-headed grosbeak</name>
    <name type="synonym">Guiraca melanocephala</name>
    <dbReference type="NCBI Taxonomy" id="371919"/>
    <lineage>
        <taxon>Eukaryota</taxon>
        <taxon>Metazoa</taxon>
        <taxon>Chordata</taxon>
        <taxon>Craniata</taxon>
        <taxon>Vertebrata</taxon>
        <taxon>Euteleostomi</taxon>
        <taxon>Archelosauria</taxon>
        <taxon>Archosauria</taxon>
        <taxon>Dinosauria</taxon>
        <taxon>Saurischia</taxon>
        <taxon>Theropoda</taxon>
        <taxon>Coelurosauria</taxon>
        <taxon>Aves</taxon>
        <taxon>Neognathae</taxon>
        <taxon>Neoaves</taxon>
        <taxon>Telluraves</taxon>
        <taxon>Australaves</taxon>
        <taxon>Passeriformes</taxon>
        <taxon>Cardinalidae</taxon>
        <taxon>Pheucticus</taxon>
    </lineage>
</organism>
<dbReference type="CDD" id="cd04087">
    <property type="entry name" value="PTPA"/>
    <property type="match status" value="1"/>
</dbReference>
<dbReference type="GO" id="GO:0005634">
    <property type="term" value="C:nucleus"/>
    <property type="evidence" value="ECO:0007669"/>
    <property type="project" value="UniProtKB-SubCell"/>
</dbReference>
<evidence type="ECO:0000256" key="15">
    <source>
        <dbReference type="ARBA" id="ARBA00044786"/>
    </source>
</evidence>
<keyword evidence="11" id="KW-0007">Acetylation</keyword>
<keyword evidence="10" id="KW-0460">Magnesium</keyword>
<dbReference type="PANTHER" id="PTHR10012">
    <property type="entry name" value="SERINE/THREONINE-PROTEIN PHOSPHATASE 2A REGULATORY SUBUNIT B"/>
    <property type="match status" value="1"/>
</dbReference>
<dbReference type="GO" id="GO:0008160">
    <property type="term" value="F:protein tyrosine phosphatase activator activity"/>
    <property type="evidence" value="ECO:0007669"/>
    <property type="project" value="TreeGrafter"/>
</dbReference>
<protein>
    <recommendedName>
        <fullName evidence="15 17">Serine/threonine-protein phosphatase 2A activator</fullName>
        <ecNumber evidence="5 17">5.2.1.8</ecNumber>
    </recommendedName>
    <alternativeName>
        <fullName evidence="17">Phosphotyrosyl phosphatase activator</fullName>
    </alternativeName>
</protein>
<accession>A0A7K7DEL9</accession>
<evidence type="ECO:0000256" key="17">
    <source>
        <dbReference type="RuleBase" id="RU361210"/>
    </source>
</evidence>
<keyword evidence="9" id="KW-0067">ATP-binding</keyword>
<evidence type="ECO:0000256" key="12">
    <source>
        <dbReference type="ARBA" id="ARBA00023110"/>
    </source>
</evidence>
<dbReference type="GO" id="GO:0046872">
    <property type="term" value="F:metal ion binding"/>
    <property type="evidence" value="ECO:0007669"/>
    <property type="project" value="UniProtKB-KW"/>
</dbReference>
<dbReference type="InterPro" id="IPR037218">
    <property type="entry name" value="PTPA_sf"/>
</dbReference>
<evidence type="ECO:0000256" key="11">
    <source>
        <dbReference type="ARBA" id="ARBA00022990"/>
    </source>
</evidence>
<evidence type="ECO:0000256" key="10">
    <source>
        <dbReference type="ARBA" id="ARBA00022842"/>
    </source>
</evidence>
<dbReference type="PIRSF" id="PIRSF016325">
    <property type="entry name" value="Phstyr_phstse_ac"/>
    <property type="match status" value="1"/>
</dbReference>
<dbReference type="GO" id="GO:0005524">
    <property type="term" value="F:ATP binding"/>
    <property type="evidence" value="ECO:0007669"/>
    <property type="project" value="UniProtKB-KW"/>
</dbReference>
<comment type="similarity">
    <text evidence="4 17">Belongs to the PTPA-type PPIase family.</text>
</comment>
<feature type="non-terminal residue" evidence="18">
    <location>
        <position position="311"/>
    </location>
</feature>
<name>A0A7K7DEL9_PHEME</name>
<evidence type="ECO:0000256" key="9">
    <source>
        <dbReference type="ARBA" id="ARBA00022840"/>
    </source>
</evidence>
<dbReference type="InterPro" id="IPR043170">
    <property type="entry name" value="PTPA_C_lid"/>
</dbReference>
<dbReference type="GO" id="GO:0003755">
    <property type="term" value="F:peptidyl-prolyl cis-trans isomerase activity"/>
    <property type="evidence" value="ECO:0007669"/>
    <property type="project" value="UniProtKB-KW"/>
</dbReference>
<evidence type="ECO:0000256" key="8">
    <source>
        <dbReference type="ARBA" id="ARBA00022741"/>
    </source>
</evidence>
<evidence type="ECO:0000256" key="13">
    <source>
        <dbReference type="ARBA" id="ARBA00023235"/>
    </source>
</evidence>
<dbReference type="GO" id="GO:0007052">
    <property type="term" value="P:mitotic spindle organization"/>
    <property type="evidence" value="ECO:0007669"/>
    <property type="project" value="TreeGrafter"/>
</dbReference>
<feature type="non-terminal residue" evidence="18">
    <location>
        <position position="1"/>
    </location>
</feature>
<dbReference type="EMBL" id="VZSJ01003643">
    <property type="protein sequence ID" value="NWY31515.1"/>
    <property type="molecule type" value="Genomic_DNA"/>
</dbReference>
<evidence type="ECO:0000313" key="19">
    <source>
        <dbReference type="Proteomes" id="UP000578259"/>
    </source>
</evidence>
<dbReference type="InterPro" id="IPR004327">
    <property type="entry name" value="Phstyr_phstse_ac"/>
</dbReference>
<proteinExistence type="inferred from homology"/>
<dbReference type="EC" id="5.2.1.8" evidence="5 17"/>
<keyword evidence="7" id="KW-0479">Metal-binding</keyword>
<evidence type="ECO:0000256" key="14">
    <source>
        <dbReference type="ARBA" id="ARBA00023242"/>
    </source>
</evidence>
<evidence type="ECO:0000256" key="7">
    <source>
        <dbReference type="ARBA" id="ARBA00022723"/>
    </source>
</evidence>
<dbReference type="AlphaFoldDB" id="A0A7K7DEL9"/>
<evidence type="ECO:0000256" key="1">
    <source>
        <dbReference type="ARBA" id="ARBA00000971"/>
    </source>
</evidence>
<keyword evidence="12 17" id="KW-0697">Rotamase</keyword>
<reference evidence="18 19" key="1">
    <citation type="submission" date="2019-09" db="EMBL/GenBank/DDBJ databases">
        <title>Bird 10,000 Genomes (B10K) Project - Family phase.</title>
        <authorList>
            <person name="Zhang G."/>
        </authorList>
    </citation>
    <scope>NUCLEOTIDE SEQUENCE [LARGE SCALE GENOMIC DNA]</scope>
    <source>
        <strain evidence="18">OUT-0018</strain>
        <tissue evidence="18">Muscle</tissue>
    </source>
</reference>
<comment type="subcellular location">
    <subcellularLocation>
        <location evidence="3 17">Cytoplasm</location>
    </subcellularLocation>
    <subcellularLocation>
        <location evidence="2">Nucleus</location>
    </subcellularLocation>
</comment>
<dbReference type="FunFam" id="1.20.120.1150:FF:000001">
    <property type="entry name" value="Serine/threonine-protein phosphatase 2A activator"/>
    <property type="match status" value="1"/>
</dbReference>
<dbReference type="PANTHER" id="PTHR10012:SF0">
    <property type="entry name" value="SERINE_THREONINE-PROTEIN PHOSPHATASE 2A ACTIVATOR"/>
    <property type="match status" value="1"/>
</dbReference>
<evidence type="ECO:0000256" key="6">
    <source>
        <dbReference type="ARBA" id="ARBA00022490"/>
    </source>
</evidence>
<gene>
    <name evidence="18" type="primary">Ptpa</name>
    <name evidence="18" type="ORF">PHEMEL_R10725</name>
</gene>
<comment type="caution">
    <text evidence="18">The sequence shown here is derived from an EMBL/GenBank/DDBJ whole genome shotgun (WGS) entry which is preliminary data.</text>
</comment>
<sequence>LSLFLHLPGTSEEVAPPVQQCFMVPKKEINVVSDMAKWKRSQVWLWGQGILGNAADLPIEKLVALLNTLDRWIDETPPVDQPSRFGNKAFRTWYAKLDQVSMSVLCGVTCSSHRRAVCPAGLGEWLCHCRHLCHVSSCLLTPGHEAAFAAFLCCLCKIGVLRVDDQMAIVFKVFNRYLEVMRKLQKTYRMEPAGSQGVWGLDDFQFLPFIWGSSQLIDHPSLEPRHFVDEKVVNENHKDFMFLECILFITEMKTGPFAEHSNQLWNISAVPSWSKVNQGLIRMYKAECLEKFPVIQHFKFGSLLPIQPVTS</sequence>
<keyword evidence="13 17" id="KW-0413">Isomerase</keyword>
<dbReference type="Pfam" id="PF03095">
    <property type="entry name" value="PTPA"/>
    <property type="match status" value="1"/>
</dbReference>
<evidence type="ECO:0000256" key="3">
    <source>
        <dbReference type="ARBA" id="ARBA00004496"/>
    </source>
</evidence>
<comment type="catalytic activity">
    <reaction evidence="1 17">
        <text>[protein]-peptidylproline (omega=180) = [protein]-peptidylproline (omega=0)</text>
        <dbReference type="Rhea" id="RHEA:16237"/>
        <dbReference type="Rhea" id="RHEA-COMP:10747"/>
        <dbReference type="Rhea" id="RHEA-COMP:10748"/>
        <dbReference type="ChEBI" id="CHEBI:83833"/>
        <dbReference type="ChEBI" id="CHEBI:83834"/>
        <dbReference type="EC" id="5.2.1.8"/>
    </reaction>
</comment>
<evidence type="ECO:0000313" key="18">
    <source>
        <dbReference type="EMBL" id="NWY31515.1"/>
    </source>
</evidence>